<dbReference type="RefSeq" id="WP_184518687.1">
    <property type="nucleotide sequence ID" value="NZ_CP050292.1"/>
</dbReference>
<feature type="transmembrane region" description="Helical" evidence="1">
    <location>
        <begin position="81"/>
        <end position="102"/>
    </location>
</feature>
<feature type="transmembrane region" description="Helical" evidence="1">
    <location>
        <begin position="6"/>
        <end position="22"/>
    </location>
</feature>
<keyword evidence="1" id="KW-0472">Membrane</keyword>
<feature type="transmembrane region" description="Helical" evidence="1">
    <location>
        <begin position="49"/>
        <end position="69"/>
    </location>
</feature>
<accession>A0A7G6TZQ9</accession>
<reference evidence="3" key="1">
    <citation type="journal article" date="2020" name="Mol. Plant Microbe">
        <title>Rhizobial microsymbionts of the narrowly endemic Oxytropis species growing in Kamchatka are characterized by significant genetic diversity and possess a set of genes that are associated with T3SS and T6SS secretion systems and can affect the development of symbiosis.</title>
        <authorList>
            <person name="Safronova V."/>
            <person name="Guro P."/>
            <person name="Sazanova A."/>
            <person name="Kuznetsova I."/>
            <person name="Belimov A."/>
            <person name="Yakubov V."/>
            <person name="Chirak E."/>
            <person name="Afonin A."/>
            <person name="Gogolev Y."/>
            <person name="Andronov E."/>
            <person name="Tikhonovich I."/>
        </authorList>
    </citation>
    <scope>NUCLEOTIDE SEQUENCE [LARGE SCALE GENOMIC DNA]</scope>
    <source>
        <strain evidence="3">581</strain>
    </source>
</reference>
<dbReference type="AlphaFoldDB" id="A0A7G6TZQ9"/>
<dbReference type="KEGG" id="trb:HB776_14150"/>
<keyword evidence="1" id="KW-0812">Transmembrane</keyword>
<organism evidence="2 3">
    <name type="scientific">Tardiphaga robiniae</name>
    <dbReference type="NCBI Taxonomy" id="943830"/>
    <lineage>
        <taxon>Bacteria</taxon>
        <taxon>Pseudomonadati</taxon>
        <taxon>Pseudomonadota</taxon>
        <taxon>Alphaproteobacteria</taxon>
        <taxon>Hyphomicrobiales</taxon>
        <taxon>Nitrobacteraceae</taxon>
        <taxon>Tardiphaga</taxon>
    </lineage>
</organism>
<evidence type="ECO:0000313" key="2">
    <source>
        <dbReference type="EMBL" id="QND72241.1"/>
    </source>
</evidence>
<dbReference type="EMBL" id="CP050292">
    <property type="protein sequence ID" value="QND72241.1"/>
    <property type="molecule type" value="Genomic_DNA"/>
</dbReference>
<evidence type="ECO:0008006" key="4">
    <source>
        <dbReference type="Google" id="ProtNLM"/>
    </source>
</evidence>
<protein>
    <recommendedName>
        <fullName evidence="4">DUF1648 domain-containing protein</fullName>
    </recommendedName>
</protein>
<gene>
    <name evidence="2" type="ORF">HB776_14150</name>
</gene>
<sequence>MLSADIVFACALVVMIGCNLYGEPRIAGERVAMQWGFDGKPTWDAPKRIALWGMVVFMLTVRLIIWTAVTFAPEKVHGANIGLMLASVIIAASHIFIVLKAIKRI</sequence>
<keyword evidence="1" id="KW-1133">Transmembrane helix</keyword>
<evidence type="ECO:0000256" key="1">
    <source>
        <dbReference type="SAM" id="Phobius"/>
    </source>
</evidence>
<dbReference type="Proteomes" id="UP000515291">
    <property type="component" value="Chromosome"/>
</dbReference>
<name>A0A7G6TZQ9_9BRAD</name>
<evidence type="ECO:0000313" key="3">
    <source>
        <dbReference type="Proteomes" id="UP000515291"/>
    </source>
</evidence>
<proteinExistence type="predicted"/>